<dbReference type="InterPro" id="IPR036249">
    <property type="entry name" value="Thioredoxin-like_sf"/>
</dbReference>
<dbReference type="SUPFAM" id="SSF52833">
    <property type="entry name" value="Thioredoxin-like"/>
    <property type="match status" value="1"/>
</dbReference>
<keyword evidence="2" id="KW-0614">Plasmid</keyword>
<dbReference type="AlphaFoldDB" id="A0AB39BLM7"/>
<dbReference type="RefSeq" id="WP_368499900.1">
    <property type="nucleotide sequence ID" value="NZ_CP162512.1"/>
</dbReference>
<organism evidence="2">
    <name type="scientific">Herbiconiux sp. A18JL235</name>
    <dbReference type="NCBI Taxonomy" id="3152363"/>
    <lineage>
        <taxon>Bacteria</taxon>
        <taxon>Bacillati</taxon>
        <taxon>Actinomycetota</taxon>
        <taxon>Actinomycetes</taxon>
        <taxon>Micrococcales</taxon>
        <taxon>Microbacteriaceae</taxon>
        <taxon>Herbiconiux</taxon>
    </lineage>
</organism>
<geneLocation type="plasmid" evidence="2">
    <name>unnamed1</name>
</geneLocation>
<feature type="domain" description="Glutaredoxin" evidence="1">
    <location>
        <begin position="2"/>
        <end position="59"/>
    </location>
</feature>
<name>A0AB39BLM7_9MICO</name>
<dbReference type="Pfam" id="PF00462">
    <property type="entry name" value="Glutaredoxin"/>
    <property type="match status" value="1"/>
</dbReference>
<dbReference type="EMBL" id="CP162512">
    <property type="protein sequence ID" value="XDI07537.1"/>
    <property type="molecule type" value="Genomic_DNA"/>
</dbReference>
<gene>
    <name evidence="2" type="ORF">ABFY20_19675</name>
</gene>
<accession>A0AB39BLM7</accession>
<dbReference type="Gene3D" id="3.40.30.10">
    <property type="entry name" value="Glutaredoxin"/>
    <property type="match status" value="1"/>
</dbReference>
<proteinExistence type="predicted"/>
<reference evidence="2" key="1">
    <citation type="submission" date="2024-05" db="EMBL/GenBank/DDBJ databases">
        <title>Herbiconiux sp. A18JL235.</title>
        <authorList>
            <person name="Zhang G."/>
        </authorList>
    </citation>
    <scope>NUCLEOTIDE SEQUENCE</scope>
    <source>
        <strain evidence="2">A18JL235</strain>
        <plasmid evidence="2">unnamed1</plasmid>
    </source>
</reference>
<dbReference type="CDD" id="cd02976">
    <property type="entry name" value="NrdH"/>
    <property type="match status" value="1"/>
</dbReference>
<evidence type="ECO:0000259" key="1">
    <source>
        <dbReference type="Pfam" id="PF00462"/>
    </source>
</evidence>
<protein>
    <submittedName>
        <fullName evidence="2">Glutaredoxin domain-containing protein</fullName>
    </submittedName>
</protein>
<sequence>MVTVYGRSNCAQCTATTRTLDIKDVDHVYLDVEQYPEVCDYLRSLGHQQLPVVIAGPAHWSGFRPDLIVALARKADSIN</sequence>
<dbReference type="PROSITE" id="PS51354">
    <property type="entry name" value="GLUTAREDOXIN_2"/>
    <property type="match status" value="1"/>
</dbReference>
<dbReference type="InterPro" id="IPR002109">
    <property type="entry name" value="Glutaredoxin"/>
</dbReference>
<evidence type="ECO:0000313" key="2">
    <source>
        <dbReference type="EMBL" id="XDI07537.1"/>
    </source>
</evidence>